<evidence type="ECO:0000256" key="8">
    <source>
        <dbReference type="ARBA" id="ARBA00022741"/>
    </source>
</evidence>
<dbReference type="InterPro" id="IPR038729">
    <property type="entry name" value="Rad50/SbcC_AAA"/>
</dbReference>
<dbReference type="GO" id="GO:0003691">
    <property type="term" value="F:double-stranded telomeric DNA binding"/>
    <property type="evidence" value="ECO:0007669"/>
    <property type="project" value="TreeGrafter"/>
</dbReference>
<dbReference type="EMBL" id="JANBOJ010000038">
    <property type="protein sequence ID" value="KAJ1724230.1"/>
    <property type="molecule type" value="Genomic_DNA"/>
</dbReference>
<evidence type="ECO:0000256" key="4">
    <source>
        <dbReference type="ARBA" id="ARBA00009439"/>
    </source>
</evidence>
<protein>
    <recommendedName>
        <fullName evidence="5">DNA repair protein RAD50</fullName>
    </recommendedName>
</protein>
<comment type="cofactor">
    <cofactor evidence="1">
        <name>Zn(2+)</name>
        <dbReference type="ChEBI" id="CHEBI:29105"/>
    </cofactor>
</comment>
<keyword evidence="6" id="KW-0158">Chromosome</keyword>
<evidence type="ECO:0000256" key="15">
    <source>
        <dbReference type="ARBA" id="ARBA00023204"/>
    </source>
</evidence>
<keyword evidence="17" id="KW-0469">Meiosis</keyword>
<evidence type="ECO:0000256" key="13">
    <source>
        <dbReference type="ARBA" id="ARBA00022842"/>
    </source>
</evidence>
<dbReference type="GO" id="GO:0006302">
    <property type="term" value="P:double-strand break repair"/>
    <property type="evidence" value="ECO:0007669"/>
    <property type="project" value="InterPro"/>
</dbReference>
<dbReference type="GO" id="GO:0046872">
    <property type="term" value="F:metal ion binding"/>
    <property type="evidence" value="ECO:0007669"/>
    <property type="project" value="UniProtKB-KW"/>
</dbReference>
<reference evidence="23" key="1">
    <citation type="submission" date="2022-07" db="EMBL/GenBank/DDBJ databases">
        <title>Phylogenomic reconstructions and comparative analyses of Kickxellomycotina fungi.</title>
        <authorList>
            <person name="Reynolds N.K."/>
            <person name="Stajich J.E."/>
            <person name="Barry K."/>
            <person name="Grigoriev I.V."/>
            <person name="Crous P."/>
            <person name="Smith M.E."/>
        </authorList>
    </citation>
    <scope>NUCLEOTIDE SEQUENCE</scope>
    <source>
        <strain evidence="23">NBRC 32514</strain>
    </source>
</reference>
<dbReference type="SUPFAM" id="SSF52540">
    <property type="entry name" value="P-loop containing nucleoside triphosphate hydrolases"/>
    <property type="match status" value="2"/>
</dbReference>
<accession>A0A9W7Y6A7</accession>
<dbReference type="GO" id="GO:0005524">
    <property type="term" value="F:ATP binding"/>
    <property type="evidence" value="ECO:0007669"/>
    <property type="project" value="UniProtKB-KW"/>
</dbReference>
<comment type="catalytic activity">
    <reaction evidence="18">
        <text>ATP + H2O = ADP + phosphate + H(+)</text>
        <dbReference type="Rhea" id="RHEA:13065"/>
        <dbReference type="ChEBI" id="CHEBI:15377"/>
        <dbReference type="ChEBI" id="CHEBI:15378"/>
        <dbReference type="ChEBI" id="CHEBI:30616"/>
        <dbReference type="ChEBI" id="CHEBI:43474"/>
        <dbReference type="ChEBI" id="CHEBI:456216"/>
    </reaction>
</comment>
<keyword evidence="14 19" id="KW-0175">Coiled coil</keyword>
<feature type="coiled-coil region" evidence="19">
    <location>
        <begin position="307"/>
        <end position="362"/>
    </location>
</feature>
<dbReference type="InterPro" id="IPR027417">
    <property type="entry name" value="P-loop_NTPase"/>
</dbReference>
<dbReference type="OrthoDB" id="18797at2759"/>
<keyword evidence="9" id="KW-0227">DNA damage</keyword>
<dbReference type="InterPro" id="IPR013134">
    <property type="entry name" value="Zn_hook_RAD50"/>
</dbReference>
<evidence type="ECO:0000256" key="12">
    <source>
        <dbReference type="ARBA" id="ARBA00022840"/>
    </source>
</evidence>
<evidence type="ECO:0000256" key="19">
    <source>
        <dbReference type="SAM" id="Coils"/>
    </source>
</evidence>
<comment type="similarity">
    <text evidence="4">Belongs to the SMC family. RAD50 subfamily.</text>
</comment>
<feature type="region of interest" description="Disordered" evidence="20">
    <location>
        <begin position="876"/>
        <end position="925"/>
    </location>
</feature>
<dbReference type="Proteomes" id="UP001149813">
    <property type="component" value="Unassembled WGS sequence"/>
</dbReference>
<dbReference type="Pfam" id="PF04423">
    <property type="entry name" value="Rad50_zn_hook"/>
    <property type="match status" value="1"/>
</dbReference>
<evidence type="ECO:0000256" key="1">
    <source>
        <dbReference type="ARBA" id="ARBA00001947"/>
    </source>
</evidence>
<keyword evidence="11" id="KW-0862">Zinc</keyword>
<name>A0A9W7Y6A7_9FUNG</name>
<evidence type="ECO:0000256" key="3">
    <source>
        <dbReference type="ARBA" id="ARBA00004286"/>
    </source>
</evidence>
<evidence type="ECO:0000256" key="9">
    <source>
        <dbReference type="ARBA" id="ARBA00022763"/>
    </source>
</evidence>
<feature type="domain" description="Zinc-hook" evidence="21">
    <location>
        <begin position="665"/>
        <end position="714"/>
    </location>
</feature>
<gene>
    <name evidence="23" type="primary">RAD50</name>
    <name evidence="23" type="ORF">LPJ53_001505</name>
</gene>
<keyword evidence="7" id="KW-0479">Metal-binding</keyword>
<evidence type="ECO:0000256" key="5">
    <source>
        <dbReference type="ARBA" id="ARBA00017893"/>
    </source>
</evidence>
<dbReference type="PANTHER" id="PTHR18867:SF12">
    <property type="entry name" value="DNA REPAIR PROTEIN RAD50"/>
    <property type="match status" value="1"/>
</dbReference>
<evidence type="ECO:0000259" key="21">
    <source>
        <dbReference type="Pfam" id="PF04423"/>
    </source>
</evidence>
<evidence type="ECO:0000259" key="22">
    <source>
        <dbReference type="Pfam" id="PF13476"/>
    </source>
</evidence>
<evidence type="ECO:0000313" key="23">
    <source>
        <dbReference type="EMBL" id="KAJ1724230.1"/>
    </source>
</evidence>
<keyword evidence="8" id="KW-0547">Nucleotide-binding</keyword>
<evidence type="ECO:0000256" key="18">
    <source>
        <dbReference type="ARBA" id="ARBA00049360"/>
    </source>
</evidence>
<evidence type="ECO:0000256" key="6">
    <source>
        <dbReference type="ARBA" id="ARBA00022454"/>
    </source>
</evidence>
<dbReference type="GO" id="GO:0016887">
    <property type="term" value="F:ATP hydrolysis activity"/>
    <property type="evidence" value="ECO:0007669"/>
    <property type="project" value="InterPro"/>
</dbReference>
<comment type="subcellular location">
    <subcellularLocation>
        <location evidence="3">Chromosome</location>
    </subcellularLocation>
    <subcellularLocation>
        <location evidence="2">Nucleus</location>
    </subcellularLocation>
</comment>
<proteinExistence type="inferred from homology"/>
<dbReference type="GO" id="GO:0007004">
    <property type="term" value="P:telomere maintenance via telomerase"/>
    <property type="evidence" value="ECO:0007669"/>
    <property type="project" value="TreeGrafter"/>
</dbReference>
<evidence type="ECO:0000256" key="17">
    <source>
        <dbReference type="ARBA" id="ARBA00023254"/>
    </source>
</evidence>
<comment type="caution">
    <text evidence="23">The sequence shown here is derived from an EMBL/GenBank/DDBJ whole genome shotgun (WGS) entry which is preliminary data.</text>
</comment>
<evidence type="ECO:0000313" key="24">
    <source>
        <dbReference type="Proteomes" id="UP001149813"/>
    </source>
</evidence>
<feature type="compositionally biased region" description="Low complexity" evidence="20">
    <location>
        <begin position="911"/>
        <end position="923"/>
    </location>
</feature>
<dbReference type="PANTHER" id="PTHR18867">
    <property type="entry name" value="RAD50"/>
    <property type="match status" value="1"/>
</dbReference>
<keyword evidence="15" id="KW-0234">DNA repair</keyword>
<organism evidence="23 24">
    <name type="scientific">Coemansia erecta</name>
    <dbReference type="NCBI Taxonomy" id="147472"/>
    <lineage>
        <taxon>Eukaryota</taxon>
        <taxon>Fungi</taxon>
        <taxon>Fungi incertae sedis</taxon>
        <taxon>Zoopagomycota</taxon>
        <taxon>Kickxellomycotina</taxon>
        <taxon>Kickxellomycetes</taxon>
        <taxon>Kickxellales</taxon>
        <taxon>Kickxellaceae</taxon>
        <taxon>Coemansia</taxon>
    </lineage>
</organism>
<dbReference type="GO" id="GO:0043047">
    <property type="term" value="F:single-stranded telomeric DNA binding"/>
    <property type="evidence" value="ECO:0007669"/>
    <property type="project" value="TreeGrafter"/>
</dbReference>
<feature type="domain" description="Rad50/SbcC-type AAA" evidence="22">
    <location>
        <begin position="6"/>
        <end position="219"/>
    </location>
</feature>
<evidence type="ECO:0000256" key="16">
    <source>
        <dbReference type="ARBA" id="ARBA00023242"/>
    </source>
</evidence>
<evidence type="ECO:0000256" key="14">
    <source>
        <dbReference type="ARBA" id="ARBA00023054"/>
    </source>
</evidence>
<dbReference type="FunFam" id="3.40.50.300:FF:001195">
    <property type="entry name" value="DNA repair protein rad50"/>
    <property type="match status" value="1"/>
</dbReference>
<feature type="compositionally biased region" description="Basic and acidic residues" evidence="20">
    <location>
        <begin position="876"/>
        <end position="890"/>
    </location>
</feature>
<dbReference type="Pfam" id="PF13476">
    <property type="entry name" value="AAA_23"/>
    <property type="match status" value="1"/>
</dbReference>
<dbReference type="GO" id="GO:0051880">
    <property type="term" value="F:G-quadruplex DNA binding"/>
    <property type="evidence" value="ECO:0007669"/>
    <property type="project" value="TreeGrafter"/>
</dbReference>
<dbReference type="GO" id="GO:0070192">
    <property type="term" value="P:chromosome organization involved in meiotic cell cycle"/>
    <property type="evidence" value="ECO:0007669"/>
    <property type="project" value="TreeGrafter"/>
</dbReference>
<dbReference type="Gene3D" id="3.40.50.300">
    <property type="entry name" value="P-loop containing nucleotide triphosphate hydrolases"/>
    <property type="match status" value="2"/>
</dbReference>
<keyword evidence="24" id="KW-1185">Reference proteome</keyword>
<dbReference type="GO" id="GO:0000794">
    <property type="term" value="C:condensed nuclear chromosome"/>
    <property type="evidence" value="ECO:0007669"/>
    <property type="project" value="TreeGrafter"/>
</dbReference>
<dbReference type="GO" id="GO:0030870">
    <property type="term" value="C:Mre11 complex"/>
    <property type="evidence" value="ECO:0007669"/>
    <property type="project" value="TreeGrafter"/>
</dbReference>
<sequence length="1370" mass="155773">MSVIRKLLIQGIRSFDPQNQDIIEFYTPLTIIVGQNGCGKTTIIECLKYITTGELPPNSKGGAFIHDPKLAGENEVKAQVKLRFYNVSQRSMTCVRSMLLTQKKATVTQKTLEGAMSFDATSSEEKVSISSRCADMDAMMPEQLGVSKAVLDNVIFCHQEESNWPLSEASVLKKKFDEIFAATRYTKALESIKTIRKNQAVEIRVQRGELKHLEDKKAKSERVRTDYEKSTVSIHEFKSKISEMQSREEQVVTQIEELTMHMQELMRLRTVVDSLKMNLDQKAASYHEMSTNTNILGLTDEELDRLSAELAEQVKSQESDIKAKEDERDRLRSHIEGLAGPIRQATEEKNKLLSAQQNLEIKISGRASVVSEICVTFELAIDGSGDDADWYAAQCNTLLEKLVDEVKQERQSARQQAEETEQGLQSEIDKTQMHINSFNVIMATCNKQVAVNTQEIRSLQQKHGSLKVDGWKMESLSKEMETEKEMLAKLQEQDSESAYNEMSKQKRIELTSIGEELVQLQSEITSNNQQADTRARLALARKDLESSEARANELLADTGFAAFQPQADAMGNIEGKRSEMIAGAIREKKQNIVEFNEKAKKSHDELSSTRMRLDLAKQSLSRQSVEMETKSKRIADVCGSDSFDEVYADAQVELNELVEMSGHYKSASSMFKSYISQIESAHACPVCQRGWSSKSDEDKLVNKLKLDFASAPTELLRISDDIQASERRLEELSGLRSIVRDVTQWTEQGKSELEAQIAELTSKTDDLSARTDDIDIETAMLSSDVDNLVELQSKSKELVTLEETCQRLRRQMKTYENELVMTGSTKTIDELQNEVSALQSRDTALRRELERLSQESIRKHKEIGFRQDNIRRLQEDMDKYNRQNDERESIAGRISELGASSEQSKTERAAAQEQAASLAPQLQKNQQNLADFRAEDRQREEKIDQRIRDLTQNKDRLTMLTKEVDDTRDLLKCPPGQTQYPDSLAMADANIEVLLEKEATARRDYEQIVHELMGSDRLADKLAARQREVSDNIRLRINMSEQDKVKDELRAARDKQMELERRLGEIYDDAGARDEVVLAADSDSDVDMESDRGSRKRQRNSGGGSHTNTQDSKVRHTGQRLRQRRDALNTELSMLTSERAGLQGEVKQLEDQANRLKHELSTDYKDIDQLYVKQLVQCKTEEMANTDLETYGKALDAAIMQYHSLKMQDINKIIRELWINTYQGNDIDTIEIRSEVEGARNSRSHNYRVVMIKGGHAIDMRGRCSAGQKVLACLIIRLALAETFSINCGILALDEPTTNLDQENIDSLARSLARIIKSRQEQRNFQLIVITHDEIFMQLLGKSEYADYYWRVYKDENQCSVLARRPIASN</sequence>
<evidence type="ECO:0000256" key="7">
    <source>
        <dbReference type="ARBA" id="ARBA00022723"/>
    </source>
</evidence>
<evidence type="ECO:0000256" key="11">
    <source>
        <dbReference type="ARBA" id="ARBA00022833"/>
    </source>
</evidence>
<keyword evidence="16" id="KW-0539">Nucleus</keyword>
<dbReference type="GO" id="GO:0000722">
    <property type="term" value="P:telomere maintenance via recombination"/>
    <property type="evidence" value="ECO:0007669"/>
    <property type="project" value="TreeGrafter"/>
</dbReference>
<keyword evidence="10" id="KW-0378">Hydrolase</keyword>
<feature type="region of interest" description="Disordered" evidence="20">
    <location>
        <begin position="1078"/>
        <end position="1122"/>
    </location>
</feature>
<evidence type="ECO:0000256" key="20">
    <source>
        <dbReference type="SAM" id="MobiDB-lite"/>
    </source>
</evidence>
<dbReference type="FunFam" id="3.40.50.300:FF:000947">
    <property type="entry name" value="DNA repair protein RAD50"/>
    <property type="match status" value="1"/>
</dbReference>
<keyword evidence="13" id="KW-0460">Magnesium</keyword>
<evidence type="ECO:0000256" key="10">
    <source>
        <dbReference type="ARBA" id="ARBA00022801"/>
    </source>
</evidence>
<keyword evidence="12" id="KW-0067">ATP-binding</keyword>
<feature type="coiled-coil region" evidence="19">
    <location>
        <begin position="396"/>
        <end position="434"/>
    </location>
</feature>
<evidence type="ECO:0000256" key="2">
    <source>
        <dbReference type="ARBA" id="ARBA00004123"/>
    </source>
</evidence>